<dbReference type="eggNOG" id="COG1574">
    <property type="taxonomic scope" value="Bacteria"/>
</dbReference>
<accession>A0A0S2W1J5</accession>
<dbReference type="InterPro" id="IPR011059">
    <property type="entry name" value="Metal-dep_hydrolase_composite"/>
</dbReference>
<dbReference type="Gene3D" id="3.20.20.140">
    <property type="entry name" value="Metal-dependent hydrolases"/>
    <property type="match status" value="1"/>
</dbReference>
<dbReference type="Gene3D" id="3.10.310.70">
    <property type="match status" value="1"/>
</dbReference>
<dbReference type="AlphaFoldDB" id="A0A0S2W1J5"/>
<evidence type="ECO:0000313" key="2">
    <source>
        <dbReference type="EMBL" id="ALP93228.1"/>
    </source>
</evidence>
<organism evidence="2 3">
    <name type="scientific">Intestinimonas butyriciproducens</name>
    <dbReference type="NCBI Taxonomy" id="1297617"/>
    <lineage>
        <taxon>Bacteria</taxon>
        <taxon>Bacillati</taxon>
        <taxon>Bacillota</taxon>
        <taxon>Clostridia</taxon>
        <taxon>Eubacteriales</taxon>
        <taxon>Intestinimonas</taxon>
    </lineage>
</organism>
<dbReference type="RefSeq" id="WP_058117203.1">
    <property type="nucleotide sequence ID" value="NZ_CAMREZ010000001.1"/>
</dbReference>
<dbReference type="CDD" id="cd01300">
    <property type="entry name" value="YtcJ_like"/>
    <property type="match status" value="1"/>
</dbReference>
<dbReference type="STRING" id="1297617.IB211_00834c"/>
<dbReference type="GO" id="GO:0016810">
    <property type="term" value="F:hydrolase activity, acting on carbon-nitrogen (but not peptide) bonds"/>
    <property type="evidence" value="ECO:0007669"/>
    <property type="project" value="InterPro"/>
</dbReference>
<reference evidence="3" key="2">
    <citation type="submission" date="2015-04" db="EMBL/GenBank/DDBJ databases">
        <title>A butyrogenic pathway from the amino acid lysine in a human gut commensal.</title>
        <authorList>
            <person name="de Vos W.M."/>
            <person name="Bui N.T.P."/>
            <person name="Plugge C.M."/>
            <person name="Ritari J."/>
        </authorList>
    </citation>
    <scope>NUCLEOTIDE SEQUENCE [LARGE SCALE GENOMIC DNA]</scope>
    <source>
        <strain evidence="3">AF211</strain>
    </source>
</reference>
<dbReference type="Gene3D" id="2.30.40.10">
    <property type="entry name" value="Urease, subunit C, domain 1"/>
    <property type="match status" value="1"/>
</dbReference>
<evidence type="ECO:0000313" key="3">
    <source>
        <dbReference type="Proteomes" id="UP000064844"/>
    </source>
</evidence>
<dbReference type="Proteomes" id="UP000064844">
    <property type="component" value="Chromosome"/>
</dbReference>
<dbReference type="PANTHER" id="PTHR22642:SF2">
    <property type="entry name" value="PROTEIN LONG AFTER FAR-RED 3"/>
    <property type="match status" value="1"/>
</dbReference>
<dbReference type="EMBL" id="CP011307">
    <property type="protein sequence ID" value="ALP93228.1"/>
    <property type="molecule type" value="Genomic_DNA"/>
</dbReference>
<reference evidence="2 3" key="1">
    <citation type="journal article" date="2015" name="Nat. Commun.">
        <title>Production of butyrate from lysine and the Amadori product fructoselysine by a human gut commensal.</title>
        <authorList>
            <person name="Bui T.P."/>
            <person name="Ritari J."/>
            <person name="Boeren S."/>
            <person name="de Waard P."/>
            <person name="Plugge C.M."/>
            <person name="de Vos W.M."/>
        </authorList>
    </citation>
    <scope>NUCLEOTIDE SEQUENCE [LARGE SCALE GENOMIC DNA]</scope>
    <source>
        <strain evidence="2 3">AF211</strain>
    </source>
</reference>
<proteinExistence type="predicted"/>
<keyword evidence="3" id="KW-1185">Reference proteome</keyword>
<keyword evidence="2" id="KW-0378">Hydrolase</keyword>
<feature type="domain" description="Amidohydrolase 3" evidence="1">
    <location>
        <begin position="49"/>
        <end position="527"/>
    </location>
</feature>
<protein>
    <submittedName>
        <fullName evidence="2">Putative metal-dependent hydrolase with the TIM-barrel fold</fullName>
    </submittedName>
</protein>
<dbReference type="SUPFAM" id="SSF51338">
    <property type="entry name" value="Composite domain of metallo-dependent hydrolases"/>
    <property type="match status" value="1"/>
</dbReference>
<dbReference type="InterPro" id="IPR033932">
    <property type="entry name" value="YtcJ-like"/>
</dbReference>
<dbReference type="PANTHER" id="PTHR22642">
    <property type="entry name" value="IMIDAZOLONEPROPIONASE"/>
    <property type="match status" value="1"/>
</dbReference>
<dbReference type="SUPFAM" id="SSF51556">
    <property type="entry name" value="Metallo-dependent hydrolases"/>
    <property type="match status" value="1"/>
</dbReference>
<dbReference type="InterPro" id="IPR032466">
    <property type="entry name" value="Metal_Hydrolase"/>
</dbReference>
<dbReference type="InterPro" id="IPR013108">
    <property type="entry name" value="Amidohydro_3"/>
</dbReference>
<sequence>MQAVLYHGGPILTMEPGPRPEALLTRGGAIAALGALSELSSLVPGARRVDLEGRTLLPAFLDPHSHITALAATLSLCQLGAANSFEQIGLALRAFAEARRLPPDAWVMGFGYDHNVLAERVHPTRQVLDRFFPRAPVLITHASGHMGVANSKALALMGVTAETPDPEGGRIGREADGRTPSGYLEELAFRQATAKVPMDRAADAAAALDAAQQIYLSRGITLIQDGLTGADEFQMLSAAARAGVFTADVVGYADLKKAPELSSSPCWQTPVGGFRLEGWKIFLDGSPQGRTAWMLEPYQGGDGTYTGYPIYSDEEVTGFVRRALSDGAQLLAHCNGDAAAAQYIRCCRRAQEETGRAVRDIRPVMIHSQLVRPEQLAEMKELGILPSFFAAHLWYWGDIHVENFGARRAASISPLGAAERLGLSYTLHQDTPVIQPDMLESVWCAVNRVTRSGAVLGPEYRVSPCAALRAVTANAAYQYRMEGRRGTLAPGKAADLVLLDRDPTAVPPEDICGIRVLETIKNGVRVFQA</sequence>
<gene>
    <name evidence="2" type="ORF">IB211_00834c</name>
</gene>
<name>A0A0S2W1J5_9FIRM</name>
<evidence type="ECO:0000259" key="1">
    <source>
        <dbReference type="Pfam" id="PF07969"/>
    </source>
</evidence>
<dbReference type="KEGG" id="ibu:IB211_00834c"/>
<dbReference type="Pfam" id="PF07969">
    <property type="entry name" value="Amidohydro_3"/>
    <property type="match status" value="1"/>
</dbReference>